<protein>
    <submittedName>
        <fullName evidence="1">Uncharacterized protein</fullName>
    </submittedName>
</protein>
<dbReference type="Proteomes" id="UP000824107">
    <property type="component" value="Unassembled WGS sequence"/>
</dbReference>
<name>A0A9D1M305_9PROT</name>
<comment type="caution">
    <text evidence="1">The sequence shown here is derived from an EMBL/GenBank/DDBJ whole genome shotgun (WGS) entry which is preliminary data.</text>
</comment>
<sequence length="292" mass="32287">MSIVDNLDMDHHGVTADGRDLSKLESVAIRAYRDCYGKRYQDPRFVISHIDADCTFAIASLAGYIPSAANKNNKFLKGKMAETMSRDFSALAGTIALLDTDPVGLDRMELPYGKLLSLWHMFYSGVGSNAELSVHGWRKLMFSDEEMLAPFFEAAVKEQERLVAKAEADMAERSVKEEGILVIRGASVFGFDTWYGKKDGNVRVASSWQNPVVVALYNEGNIIIGTPCAEVAEEMFGENGLKKVYAKLNELYGLTEGNGFGGHVGIGGSPRNMRMSYDDVKNIALVLNHYRF</sequence>
<dbReference type="AlphaFoldDB" id="A0A9D1M305"/>
<reference evidence="1" key="2">
    <citation type="journal article" date="2021" name="PeerJ">
        <title>Extensive microbial diversity within the chicken gut microbiome revealed by metagenomics and culture.</title>
        <authorList>
            <person name="Gilroy R."/>
            <person name="Ravi A."/>
            <person name="Getino M."/>
            <person name="Pursley I."/>
            <person name="Horton D.L."/>
            <person name="Alikhan N.F."/>
            <person name="Baker D."/>
            <person name="Gharbi K."/>
            <person name="Hall N."/>
            <person name="Watson M."/>
            <person name="Adriaenssens E.M."/>
            <person name="Foster-Nyarko E."/>
            <person name="Jarju S."/>
            <person name="Secka A."/>
            <person name="Antonio M."/>
            <person name="Oren A."/>
            <person name="Chaudhuri R.R."/>
            <person name="La Ragione R."/>
            <person name="Hildebrand F."/>
            <person name="Pallen M.J."/>
        </authorList>
    </citation>
    <scope>NUCLEOTIDE SEQUENCE</scope>
    <source>
        <strain evidence="1">ChiW3-316</strain>
    </source>
</reference>
<evidence type="ECO:0000313" key="1">
    <source>
        <dbReference type="EMBL" id="HIU52662.1"/>
    </source>
</evidence>
<gene>
    <name evidence="1" type="ORF">IAD20_01110</name>
</gene>
<evidence type="ECO:0000313" key="2">
    <source>
        <dbReference type="Proteomes" id="UP000824107"/>
    </source>
</evidence>
<organism evidence="1 2">
    <name type="scientific">Candidatus Scatocola faecipullorum</name>
    <dbReference type="NCBI Taxonomy" id="2840917"/>
    <lineage>
        <taxon>Bacteria</taxon>
        <taxon>Pseudomonadati</taxon>
        <taxon>Pseudomonadota</taxon>
        <taxon>Alphaproteobacteria</taxon>
        <taxon>Rhodospirillales</taxon>
        <taxon>Rhodospirillaceae</taxon>
        <taxon>Rhodospirillaceae incertae sedis</taxon>
        <taxon>Candidatus Scatocola</taxon>
    </lineage>
</organism>
<dbReference type="EMBL" id="DVNC01000011">
    <property type="protein sequence ID" value="HIU52662.1"/>
    <property type="molecule type" value="Genomic_DNA"/>
</dbReference>
<proteinExistence type="predicted"/>
<reference evidence="1" key="1">
    <citation type="submission" date="2020-10" db="EMBL/GenBank/DDBJ databases">
        <authorList>
            <person name="Gilroy R."/>
        </authorList>
    </citation>
    <scope>NUCLEOTIDE SEQUENCE</scope>
    <source>
        <strain evidence="1">ChiW3-316</strain>
    </source>
</reference>
<accession>A0A9D1M305</accession>